<dbReference type="PROSITE" id="PS51192">
    <property type="entry name" value="HELICASE_ATP_BIND_1"/>
    <property type="match status" value="1"/>
</dbReference>
<dbReference type="GO" id="GO:0006364">
    <property type="term" value="P:rRNA processing"/>
    <property type="evidence" value="ECO:0007669"/>
    <property type="project" value="UniProtKB-KW"/>
</dbReference>
<comment type="subcellular location">
    <subcellularLocation>
        <location evidence="1">Nucleus</location>
        <location evidence="1">Nucleolus</location>
    </subcellularLocation>
</comment>
<dbReference type="SMART" id="SM00487">
    <property type="entry name" value="DEXDc"/>
    <property type="match status" value="1"/>
</dbReference>
<evidence type="ECO:0000256" key="10">
    <source>
        <dbReference type="ARBA" id="ARBA00023242"/>
    </source>
</evidence>
<dbReference type="PROSITE" id="PS51194">
    <property type="entry name" value="HELICASE_CTER"/>
    <property type="match status" value="1"/>
</dbReference>
<keyword evidence="10" id="KW-0539">Nucleus</keyword>
<dbReference type="CDD" id="cd18787">
    <property type="entry name" value="SF2_C_DEAD"/>
    <property type="match status" value="1"/>
</dbReference>
<comment type="caution">
    <text evidence="17">The sequence shown here is derived from an EMBL/GenBank/DDBJ whole genome shotgun (WGS) entry which is preliminary data.</text>
</comment>
<evidence type="ECO:0000256" key="7">
    <source>
        <dbReference type="ARBA" id="ARBA00022840"/>
    </source>
</evidence>
<dbReference type="GO" id="GO:0003723">
    <property type="term" value="F:RNA binding"/>
    <property type="evidence" value="ECO:0007669"/>
    <property type="project" value="UniProtKB-UniRule"/>
</dbReference>
<keyword evidence="5 12" id="KW-0378">Hydrolase</keyword>
<dbReference type="EMBL" id="JAHLUX010000010">
    <property type="protein sequence ID" value="KAG7816431.1"/>
    <property type="molecule type" value="Genomic_DNA"/>
</dbReference>
<dbReference type="GeneID" id="66128524"/>
<evidence type="ECO:0000256" key="12">
    <source>
        <dbReference type="RuleBase" id="RU000492"/>
    </source>
</evidence>
<dbReference type="InterPro" id="IPR014001">
    <property type="entry name" value="Helicase_ATP-bd"/>
</dbReference>
<dbReference type="SUPFAM" id="SSF52540">
    <property type="entry name" value="P-loop containing nucleoside triphosphate hydrolases"/>
    <property type="match status" value="1"/>
</dbReference>
<evidence type="ECO:0000256" key="6">
    <source>
        <dbReference type="ARBA" id="ARBA00022806"/>
    </source>
</evidence>
<dbReference type="RefSeq" id="XP_043057965.1">
    <property type="nucleotide sequence ID" value="XM_043205175.1"/>
</dbReference>
<evidence type="ECO:0000256" key="9">
    <source>
        <dbReference type="ARBA" id="ARBA00023054"/>
    </source>
</evidence>
<evidence type="ECO:0000256" key="5">
    <source>
        <dbReference type="ARBA" id="ARBA00022801"/>
    </source>
</evidence>
<keyword evidence="2" id="KW-0690">Ribosome biogenesis</keyword>
<evidence type="ECO:0000256" key="8">
    <source>
        <dbReference type="ARBA" id="ARBA00022884"/>
    </source>
</evidence>
<dbReference type="InterPro" id="IPR025313">
    <property type="entry name" value="SPB4-like_CTE"/>
</dbReference>
<evidence type="ECO:0000256" key="2">
    <source>
        <dbReference type="ARBA" id="ARBA00022517"/>
    </source>
</evidence>
<dbReference type="InterPro" id="IPR027417">
    <property type="entry name" value="P-loop_NTPase"/>
</dbReference>
<keyword evidence="7 12" id="KW-0067">ATP-binding</keyword>
<comment type="domain">
    <text evidence="13">The Q motif is unique to and characteristic of the DEAD box family of RNA helicases and controls ATP binding and hydrolysis.</text>
</comment>
<dbReference type="EC" id="3.6.4.13" evidence="13"/>
<evidence type="ECO:0000313" key="18">
    <source>
        <dbReference type="Proteomes" id="UP001196530"/>
    </source>
</evidence>
<evidence type="ECO:0000256" key="13">
    <source>
        <dbReference type="RuleBase" id="RU365068"/>
    </source>
</evidence>
<dbReference type="Pfam" id="PF13959">
    <property type="entry name" value="CTE_SPB4"/>
    <property type="match status" value="1"/>
</dbReference>
<dbReference type="SMART" id="SM00490">
    <property type="entry name" value="HELICc"/>
    <property type="match status" value="1"/>
</dbReference>
<feature type="compositionally biased region" description="Low complexity" evidence="14">
    <location>
        <begin position="550"/>
        <end position="560"/>
    </location>
</feature>
<evidence type="ECO:0000256" key="4">
    <source>
        <dbReference type="ARBA" id="ARBA00022741"/>
    </source>
</evidence>
<keyword evidence="9" id="KW-0175">Coiled coil</keyword>
<evidence type="ECO:0000256" key="11">
    <source>
        <dbReference type="ARBA" id="ARBA00038002"/>
    </source>
</evidence>
<dbReference type="InterPro" id="IPR000629">
    <property type="entry name" value="RNA-helicase_DEAD-box_CS"/>
</dbReference>
<dbReference type="Pfam" id="PF00270">
    <property type="entry name" value="DEAD"/>
    <property type="match status" value="1"/>
</dbReference>
<dbReference type="GO" id="GO:0003724">
    <property type="term" value="F:RNA helicase activity"/>
    <property type="evidence" value="ECO:0007669"/>
    <property type="project" value="UniProtKB-EC"/>
</dbReference>
<dbReference type="Gene3D" id="3.40.50.300">
    <property type="entry name" value="P-loop containing nucleotide triphosphate hydrolases"/>
    <property type="match status" value="2"/>
</dbReference>
<dbReference type="GO" id="GO:0016787">
    <property type="term" value="F:hydrolase activity"/>
    <property type="evidence" value="ECO:0007669"/>
    <property type="project" value="UniProtKB-KW"/>
</dbReference>
<keyword evidence="8 13" id="KW-0694">RNA-binding</keyword>
<proteinExistence type="inferred from homology"/>
<feature type="domain" description="Helicase ATP-binding" evidence="15">
    <location>
        <begin position="40"/>
        <end position="225"/>
    </location>
</feature>
<feature type="domain" description="Helicase C-terminal" evidence="16">
    <location>
        <begin position="240"/>
        <end position="422"/>
    </location>
</feature>
<dbReference type="InterPro" id="IPR001650">
    <property type="entry name" value="Helicase_C-like"/>
</dbReference>
<evidence type="ECO:0000256" key="1">
    <source>
        <dbReference type="ARBA" id="ARBA00004604"/>
    </source>
</evidence>
<dbReference type="Proteomes" id="UP001196530">
    <property type="component" value="Unassembled WGS sequence"/>
</dbReference>
<dbReference type="CDD" id="cd17960">
    <property type="entry name" value="DEADc_DDX55"/>
    <property type="match status" value="1"/>
</dbReference>
<evidence type="ECO:0000259" key="16">
    <source>
        <dbReference type="PROSITE" id="PS51194"/>
    </source>
</evidence>
<protein>
    <recommendedName>
        <fullName evidence="13">ATP-dependent RNA helicase</fullName>
        <ecNumber evidence="13">3.6.4.13</ecNumber>
    </recommendedName>
</protein>
<dbReference type="Pfam" id="PF23681">
    <property type="entry name" value="CTT_SPB4"/>
    <property type="match status" value="1"/>
</dbReference>
<evidence type="ECO:0000256" key="14">
    <source>
        <dbReference type="SAM" id="MobiDB-lite"/>
    </source>
</evidence>
<organism evidence="17 18">
    <name type="scientific">Pichia angusta</name>
    <name type="common">Yeast</name>
    <name type="synonym">Hansenula polymorpha</name>
    <dbReference type="NCBI Taxonomy" id="870730"/>
    <lineage>
        <taxon>Eukaryota</taxon>
        <taxon>Fungi</taxon>
        <taxon>Dikarya</taxon>
        <taxon>Ascomycota</taxon>
        <taxon>Saccharomycotina</taxon>
        <taxon>Pichiomycetes</taxon>
        <taxon>Pichiales</taxon>
        <taxon>Pichiaceae</taxon>
        <taxon>Ogataea</taxon>
    </lineage>
</organism>
<dbReference type="GO" id="GO:0005730">
    <property type="term" value="C:nucleolus"/>
    <property type="evidence" value="ECO:0007669"/>
    <property type="project" value="UniProtKB-SubCell"/>
</dbReference>
<name>A0AAN6I3Y9_PICAN</name>
<dbReference type="Pfam" id="PF00271">
    <property type="entry name" value="Helicase_C"/>
    <property type="match status" value="1"/>
</dbReference>
<gene>
    <name evidence="17" type="ORF">KL928_004473</name>
</gene>
<keyword evidence="4 12" id="KW-0547">Nucleotide-binding</keyword>
<dbReference type="GO" id="GO:0005524">
    <property type="term" value="F:ATP binding"/>
    <property type="evidence" value="ECO:0007669"/>
    <property type="project" value="UniProtKB-UniRule"/>
</dbReference>
<dbReference type="InterPro" id="IPR011545">
    <property type="entry name" value="DEAD/DEAH_box_helicase_dom"/>
</dbReference>
<evidence type="ECO:0000313" key="17">
    <source>
        <dbReference type="EMBL" id="KAG7816431.1"/>
    </source>
</evidence>
<accession>A0AAN6I3Y9</accession>
<feature type="region of interest" description="Disordered" evidence="14">
    <location>
        <begin position="543"/>
        <end position="567"/>
    </location>
</feature>
<comment type="function">
    <text evidence="13">RNA helicase.</text>
</comment>
<reference evidence="17" key="1">
    <citation type="journal article" date="2021" name="G3 (Bethesda)">
        <title>Genomic diversity, chromosomal rearrangements, and interspecies hybridization in the ogataea polymorpha species complex.</title>
        <authorList>
            <person name="Hanson S.J."/>
            <person name="Cinneide E.O."/>
            <person name="Salzberg L.I."/>
            <person name="Wolfe K.H."/>
            <person name="McGowan J."/>
            <person name="Fitzpatrick D.A."/>
            <person name="Matlin K."/>
        </authorList>
    </citation>
    <scope>NUCLEOTIDE SEQUENCE</scope>
    <source>
        <strain evidence="17">61-244</strain>
    </source>
</reference>
<comment type="similarity">
    <text evidence="11">Belongs to the DEAD box helicase family. DDX55/SPB4 subfamily.</text>
</comment>
<dbReference type="SMART" id="SM01178">
    <property type="entry name" value="DUF4217"/>
    <property type="match status" value="1"/>
</dbReference>
<sequence>MAAENKLTWDSLPYQILPWLREALVTRGYENMTPVQASVIPLFSGNKDVVVQAVTGSGKTLAFVIPVLEKLCHFLREESAFKRGHFGSLIICPTKELAFQIEAVINNLVELCPDSDYQLKTQAVLGGVGSVSTDVQNFLKSRAQIIIATPGRALEFLQQSVVKSSSCQVLVLDEADRLLDHDFNSEMSLIAKILPRQKRVGMFSATMSAVIDDVFKLGMTNPVRITVKSDHLSKKLVPSKLKLFYSIVPADEKIGLLFHMLESYQFKRAIVYFPTCVCVSHFYLLLNHLLSCLKKKVEDYEVMKLYSLHGKLQLETRIKTLSRFSGVSECKNVLLSTDVAARGLDIPDVDLVIQLDPPTDPDVFVHRCGRAGRAGKTGTAVVFLTPGLEESYVEFMGLRNVELHHLSHAHYNPQKFEWIDMESRAWLLADRARHEIATKAFVTYIRHYSKHSAASIFRVSALDYWKLAKGFSLFRFPKMPENKFINDFPDGGFIDKSVDFERYSYLGTQKENARLQNINSSSKAMQLNEARLAVNARKEKNLPWSKRSKSNSNESQSSLSSKERKVKERLLLPDDGIQEIQDDWKDLVRANKRRKASEITGVFDEL</sequence>
<dbReference type="PANTHER" id="PTHR24031">
    <property type="entry name" value="RNA HELICASE"/>
    <property type="match status" value="1"/>
</dbReference>
<keyword evidence="3" id="KW-0698">rRNA processing</keyword>
<evidence type="ECO:0000256" key="3">
    <source>
        <dbReference type="ARBA" id="ARBA00022552"/>
    </source>
</evidence>
<dbReference type="AlphaFoldDB" id="A0AAN6I3Y9"/>
<evidence type="ECO:0000259" key="15">
    <source>
        <dbReference type="PROSITE" id="PS51192"/>
    </source>
</evidence>
<comment type="catalytic activity">
    <reaction evidence="13">
        <text>ATP + H2O = ADP + phosphate + H(+)</text>
        <dbReference type="Rhea" id="RHEA:13065"/>
        <dbReference type="ChEBI" id="CHEBI:15377"/>
        <dbReference type="ChEBI" id="CHEBI:15378"/>
        <dbReference type="ChEBI" id="CHEBI:30616"/>
        <dbReference type="ChEBI" id="CHEBI:43474"/>
        <dbReference type="ChEBI" id="CHEBI:456216"/>
        <dbReference type="EC" id="3.6.4.13"/>
    </reaction>
</comment>
<keyword evidence="6 12" id="KW-0347">Helicase</keyword>
<dbReference type="PROSITE" id="PS00039">
    <property type="entry name" value="DEAD_ATP_HELICASE"/>
    <property type="match status" value="1"/>
</dbReference>
<dbReference type="InterPro" id="IPR056330">
    <property type="entry name" value="CTT_SPB4"/>
</dbReference>